<protein>
    <submittedName>
        <fullName evidence="1">Uncharacterized protein</fullName>
    </submittedName>
</protein>
<evidence type="ECO:0000313" key="1">
    <source>
        <dbReference type="EMBL" id="CBY93156.1"/>
    </source>
</evidence>
<accession>E8ZJ35</accession>
<organism evidence="1 2">
    <name type="scientific">Mycoplasma haemofelis (strain Langford 1)</name>
    <name type="common">Haemobartonella felis</name>
    <dbReference type="NCBI Taxonomy" id="941640"/>
    <lineage>
        <taxon>Bacteria</taxon>
        <taxon>Bacillati</taxon>
        <taxon>Mycoplasmatota</taxon>
        <taxon>Mollicutes</taxon>
        <taxon>Mycoplasmataceae</taxon>
        <taxon>Mycoplasma</taxon>
    </lineage>
</organism>
<dbReference type="HOGENOM" id="CLU_098620_0_0_14"/>
<evidence type="ECO:0000313" key="2">
    <source>
        <dbReference type="Proteomes" id="UP000008637"/>
    </source>
</evidence>
<gene>
    <name evidence="1" type="ORF">HF1_11480</name>
</gene>
<dbReference type="AlphaFoldDB" id="E8ZJ35"/>
<dbReference type="EMBL" id="FR773153">
    <property type="protein sequence ID" value="CBY93156.1"/>
    <property type="molecule type" value="Genomic_DNA"/>
</dbReference>
<dbReference type="OrthoDB" id="9825308at2"/>
<dbReference type="KEGG" id="mha:HF1_11480"/>
<proteinExistence type="predicted"/>
<reference evidence="1 2" key="1">
    <citation type="journal article" date="2011" name="J. Bacteriol.">
        <title>Complete genome sequence of Mycoplasma haemofelis, a hemotropic mycoplasma.</title>
        <authorList>
            <person name="Barker E.N."/>
            <person name="Helps C.R."/>
            <person name="Peters I.R."/>
            <person name="Darby A.C."/>
            <person name="Radford A.D."/>
            <person name="Tasker S."/>
        </authorList>
    </citation>
    <scope>NUCLEOTIDE SEQUENCE [LARGE SCALE GENOMIC DNA]</scope>
    <source>
        <strain evidence="1 2">Langford 1</strain>
    </source>
</reference>
<name>E8ZJ35_MYCHL</name>
<dbReference type="Proteomes" id="UP000008637">
    <property type="component" value="Chromosome"/>
</dbReference>
<sequence length="222" mass="24010">MEPILKAPMFAAGAIAAAGVGAFALKGLSLPGSEKSISSLISQDPSRRPIDMSEVENWKKVWQAYKDSGKDIWNIGNSGEEPAALKVACSEKLDSRVESRDSEGYKAFEKYCSRDTLVSDLIKENASGRALIAKAAGSSEEWKAAWKVYKEHAKNSNKEANKDIWGLIGGTTQSSDENAPESFMTKCESNAKTPFHNSEGDLYIYTVAFCTKDKAAVVNLGG</sequence>
<keyword evidence="2" id="KW-1185">Reference proteome</keyword>